<dbReference type="GO" id="GO:0140359">
    <property type="term" value="F:ABC-type transporter activity"/>
    <property type="evidence" value="ECO:0007669"/>
    <property type="project" value="InterPro"/>
</dbReference>
<protein>
    <submittedName>
        <fullName evidence="7">YhgE/Pip domain-containing protein</fullName>
    </submittedName>
</protein>
<dbReference type="RefSeq" id="WP_289319253.1">
    <property type="nucleotide sequence ID" value="NZ_JAUCEY010000007.1"/>
</dbReference>
<feature type="domain" description="ABC-2 type transporter transmembrane" evidence="6">
    <location>
        <begin position="18"/>
        <end position="177"/>
    </location>
</feature>
<name>A0AAW7IL87_9BACI</name>
<evidence type="ECO:0000313" key="7">
    <source>
        <dbReference type="EMBL" id="MDM5451002.1"/>
    </source>
</evidence>
<dbReference type="EMBL" id="JAUCEY010000007">
    <property type="protein sequence ID" value="MDM5451002.1"/>
    <property type="molecule type" value="Genomic_DNA"/>
</dbReference>
<dbReference type="Gene3D" id="3.40.1710.10">
    <property type="entry name" value="abc type-2 transporter like domain"/>
    <property type="match status" value="1"/>
</dbReference>
<gene>
    <name evidence="7" type="ORF">QUF89_01895</name>
</gene>
<feature type="transmembrane region" description="Helical" evidence="5">
    <location>
        <begin position="16"/>
        <end position="37"/>
    </location>
</feature>
<dbReference type="NCBIfam" id="TIGR03061">
    <property type="entry name" value="pip_yhgE_Nterm"/>
    <property type="match status" value="1"/>
</dbReference>
<feature type="transmembrane region" description="Helical" evidence="5">
    <location>
        <begin position="616"/>
        <end position="637"/>
    </location>
</feature>
<dbReference type="GO" id="GO:0016020">
    <property type="term" value="C:membrane"/>
    <property type="evidence" value="ECO:0007669"/>
    <property type="project" value="UniProtKB-SubCell"/>
</dbReference>
<dbReference type="InterPro" id="IPR017501">
    <property type="entry name" value="Phage_infect_YhgE_C"/>
</dbReference>
<dbReference type="Proteomes" id="UP001234602">
    <property type="component" value="Unassembled WGS sequence"/>
</dbReference>
<feature type="transmembrane region" description="Helical" evidence="5">
    <location>
        <begin position="701"/>
        <end position="725"/>
    </location>
</feature>
<evidence type="ECO:0000259" key="6">
    <source>
        <dbReference type="Pfam" id="PF12698"/>
    </source>
</evidence>
<feature type="transmembrane region" description="Helical" evidence="5">
    <location>
        <begin position="649"/>
        <end position="672"/>
    </location>
</feature>
<sequence>MIRGEWKNIFSHRKTGLTLIVILFVPLLYSSIFLSAFRNPYSKTGDLPIAVVNEDLGSKFSGQNLQLGKDLVHDLKQNHSFKWKFTNSKEAFKGLKNEDFYMVVEIPNDFSKNGATLLDKHPSKMGLRYYTNPGKNYTASKIATSGISKINEKISNSITKQYAVTLFNSLNEVGEHLQKAAEGANKIDQAANKITNSSKTLQDHLQSLAAGTVLFKDGTQSLRNGTQQFQTEIGQLSNGVQTLNSGMDNLENGLGVLNKTGENLAKGSKQLEQGANDLKRNLQQAHQGTIEIQDKVDPLLIALGDINERQPEMISQLNSLQQILQGQNQLVKEQKRIILKSKSLSEEEKQQLLLNLDTFMSLSTADDLKQEITEFESTMLTVSQNSQQVQSQLDLFAKGQLSMYEGANKLAEGQHTLSSNLGTFNKMLAEAHSGANKLTDGTRAVSDSILKMDNASNQFTKGIEKLNSSANQFSEDSQKLADGSASIYKGSSHLSDGTGQLHSSLQSGATKANELKMNDKNYDMLSNPINLEPHKISEVNEYGAGLIPYILSIGLMASALIFSSSYQLKETPLEPTSGASWFLSKHSVVIVVSLIQSILAVTILIQGMGLEVKNAWGLYLFTILTSLTFLSLAQMLCTIFGKIGQIIGFILLLLQIGGSSGTFPIALAPPFYQHIHAFLPMTYAIKGFRDLISIGNDLHDVWSYALMLAVFGFVLNAGTYLFFVLQLRHKKSISAA</sequence>
<evidence type="ECO:0000256" key="5">
    <source>
        <dbReference type="SAM" id="Phobius"/>
    </source>
</evidence>
<dbReference type="Pfam" id="PF12698">
    <property type="entry name" value="ABC2_membrane_3"/>
    <property type="match status" value="2"/>
</dbReference>
<dbReference type="InterPro" id="IPR013525">
    <property type="entry name" value="ABC2_TM"/>
</dbReference>
<dbReference type="InterPro" id="IPR051328">
    <property type="entry name" value="T7SS_ABC-Transporter"/>
</dbReference>
<feature type="transmembrane region" description="Helical" evidence="5">
    <location>
        <begin position="587"/>
        <end position="610"/>
    </location>
</feature>
<feature type="transmembrane region" description="Helical" evidence="5">
    <location>
        <begin position="546"/>
        <end position="566"/>
    </location>
</feature>
<keyword evidence="3 5" id="KW-1133">Transmembrane helix</keyword>
<evidence type="ECO:0000256" key="2">
    <source>
        <dbReference type="ARBA" id="ARBA00022692"/>
    </source>
</evidence>
<dbReference type="NCBIfam" id="TIGR03062">
    <property type="entry name" value="pip_yhgE_Cterm"/>
    <property type="match status" value="1"/>
</dbReference>
<comment type="caution">
    <text evidence="7">The sequence shown here is derived from an EMBL/GenBank/DDBJ whole genome shotgun (WGS) entry which is preliminary data.</text>
</comment>
<keyword evidence="2 5" id="KW-0812">Transmembrane</keyword>
<dbReference type="Gene3D" id="1.10.287.950">
    <property type="entry name" value="Methyl-accepting chemotaxis protein"/>
    <property type="match status" value="1"/>
</dbReference>
<evidence type="ECO:0000256" key="3">
    <source>
        <dbReference type="ARBA" id="ARBA00022989"/>
    </source>
</evidence>
<dbReference type="AlphaFoldDB" id="A0AAW7IL87"/>
<reference evidence="7" key="1">
    <citation type="submission" date="2023-06" db="EMBL/GenBank/DDBJ databases">
        <title>Comparative genomics of Bacillaceae isolates and their secondary metabolite potential.</title>
        <authorList>
            <person name="Song L."/>
            <person name="Nielsen L.J."/>
            <person name="Mohite O."/>
            <person name="Xu X."/>
            <person name="Weber T."/>
            <person name="Kovacs A.T."/>
        </authorList>
    </citation>
    <scope>NUCLEOTIDE SEQUENCE</scope>
    <source>
        <strain evidence="7">D8_B_37</strain>
    </source>
</reference>
<accession>A0AAW7IL87</accession>
<feature type="domain" description="ABC-2 type transporter transmembrane" evidence="6">
    <location>
        <begin position="445"/>
        <end position="718"/>
    </location>
</feature>
<dbReference type="PANTHER" id="PTHR43077:SF5">
    <property type="entry name" value="PHAGE INFECTION PROTEIN"/>
    <property type="match status" value="1"/>
</dbReference>
<dbReference type="PANTHER" id="PTHR43077">
    <property type="entry name" value="TRANSPORT PERMEASE YVFS-RELATED"/>
    <property type="match status" value="1"/>
</dbReference>
<comment type="subcellular location">
    <subcellularLocation>
        <location evidence="1">Membrane</location>
        <topology evidence="1">Multi-pass membrane protein</topology>
    </subcellularLocation>
</comment>
<proteinExistence type="predicted"/>
<keyword evidence="4 5" id="KW-0472">Membrane</keyword>
<evidence type="ECO:0000256" key="1">
    <source>
        <dbReference type="ARBA" id="ARBA00004141"/>
    </source>
</evidence>
<evidence type="ECO:0000256" key="4">
    <source>
        <dbReference type="ARBA" id="ARBA00023136"/>
    </source>
</evidence>
<evidence type="ECO:0000313" key="8">
    <source>
        <dbReference type="Proteomes" id="UP001234602"/>
    </source>
</evidence>
<dbReference type="InterPro" id="IPR017500">
    <property type="entry name" value="Phage_infect_YhgE_N"/>
</dbReference>
<organism evidence="7 8">
    <name type="scientific">Peribacillus simplex</name>
    <dbReference type="NCBI Taxonomy" id="1478"/>
    <lineage>
        <taxon>Bacteria</taxon>
        <taxon>Bacillati</taxon>
        <taxon>Bacillota</taxon>
        <taxon>Bacilli</taxon>
        <taxon>Bacillales</taxon>
        <taxon>Bacillaceae</taxon>
        <taxon>Peribacillus</taxon>
    </lineage>
</organism>